<dbReference type="GO" id="GO:0003986">
    <property type="term" value="F:acetyl-CoA hydrolase activity"/>
    <property type="evidence" value="ECO:0007669"/>
    <property type="project" value="UniProtKB-EC"/>
</dbReference>
<evidence type="ECO:0000256" key="32">
    <source>
        <dbReference type="ARBA" id="ARBA00052772"/>
    </source>
</evidence>
<dbReference type="FunFam" id="3.30.70.1590:FF:000003">
    <property type="entry name" value="Myosin-Va isoform 1"/>
    <property type="match status" value="1"/>
</dbReference>
<dbReference type="GO" id="GO:0019899">
    <property type="term" value="F:enzyme binding"/>
    <property type="evidence" value="ECO:0007669"/>
    <property type="project" value="UniProtKB-ARBA"/>
</dbReference>
<dbReference type="Gene3D" id="3.40.850.10">
    <property type="entry name" value="Kinesin motor domain"/>
    <property type="match status" value="1"/>
</dbReference>
<dbReference type="Gene3D" id="3.30.70.1590">
    <property type="match status" value="1"/>
</dbReference>
<dbReference type="FunFam" id="1.20.5.190:FF:000001">
    <property type="entry name" value="unconventional myosin-Va"/>
    <property type="match status" value="1"/>
</dbReference>
<dbReference type="NCBIfam" id="TIGR01930">
    <property type="entry name" value="AcCoA-C-Actrans"/>
    <property type="match status" value="1"/>
</dbReference>
<dbReference type="FunFam" id="1.20.5.190:FF:000006">
    <property type="entry name" value="Myosin VA"/>
    <property type="match status" value="1"/>
</dbReference>
<dbReference type="Pfam" id="PF00108">
    <property type="entry name" value="Thiolase_N"/>
    <property type="match status" value="1"/>
</dbReference>
<keyword evidence="20 37" id="KW-0505">Motor protein</keyword>
<dbReference type="PANTHER" id="PTHR13140:SF356">
    <property type="entry name" value="UNCONVENTIONAL MYOSIN-VB"/>
    <property type="match status" value="1"/>
</dbReference>
<evidence type="ECO:0000256" key="39">
    <source>
        <dbReference type="SAM" id="MobiDB-lite"/>
    </source>
</evidence>
<evidence type="ECO:0000256" key="14">
    <source>
        <dbReference type="ARBA" id="ARBA00022860"/>
    </source>
</evidence>
<dbReference type="EC" id="3.1.2.2" evidence="24"/>
<dbReference type="FunFam" id="1.20.120.720:FF:000016">
    <property type="entry name" value="Myosin VB"/>
    <property type="match status" value="1"/>
</dbReference>
<evidence type="ECO:0000256" key="15">
    <source>
        <dbReference type="ARBA" id="ARBA00022927"/>
    </source>
</evidence>
<evidence type="ECO:0000256" key="5">
    <source>
        <dbReference type="ARBA" id="ARBA00010982"/>
    </source>
</evidence>
<dbReference type="GO" id="GO:0098685">
    <property type="term" value="C:Schaffer collateral - CA1 synapse"/>
    <property type="evidence" value="ECO:0007669"/>
    <property type="project" value="UniProtKB-ARBA"/>
</dbReference>
<dbReference type="PROSITE" id="PS00098">
    <property type="entry name" value="THIOLASE_1"/>
    <property type="match status" value="1"/>
</dbReference>
<evidence type="ECO:0000256" key="20">
    <source>
        <dbReference type="ARBA" id="ARBA00023175"/>
    </source>
</evidence>
<dbReference type="InterPro" id="IPR002710">
    <property type="entry name" value="Dilute_dom"/>
</dbReference>
<dbReference type="Gene3D" id="1.10.10.820">
    <property type="match status" value="1"/>
</dbReference>
<dbReference type="SUPFAM" id="SSF52540">
    <property type="entry name" value="P-loop containing nucleoside triphosphate hydrolases"/>
    <property type="match status" value="2"/>
</dbReference>
<evidence type="ECO:0000256" key="13">
    <source>
        <dbReference type="ARBA" id="ARBA00022840"/>
    </source>
</evidence>
<dbReference type="PaxDb" id="10029-XP_007613000.1"/>
<evidence type="ECO:0000256" key="25">
    <source>
        <dbReference type="ARBA" id="ARBA00047588"/>
    </source>
</evidence>
<dbReference type="Gene3D" id="3.40.47.10">
    <property type="match status" value="2"/>
</dbReference>
<evidence type="ECO:0000256" key="36">
    <source>
        <dbReference type="ARBA" id="ARBA00068038"/>
    </source>
</evidence>
<evidence type="ECO:0000256" key="17">
    <source>
        <dbReference type="ARBA" id="ARBA00022990"/>
    </source>
</evidence>
<evidence type="ECO:0000256" key="18">
    <source>
        <dbReference type="ARBA" id="ARBA00023054"/>
    </source>
</evidence>
<dbReference type="GO" id="GO:0015031">
    <property type="term" value="P:protein transport"/>
    <property type="evidence" value="ECO:0007669"/>
    <property type="project" value="UniProtKB-KW"/>
</dbReference>
<comment type="catalytic activity">
    <reaction evidence="25">
        <text>octanoyl-CoA + H2O = octanoate + CoA + H(+)</text>
        <dbReference type="Rhea" id="RHEA:30143"/>
        <dbReference type="ChEBI" id="CHEBI:15377"/>
        <dbReference type="ChEBI" id="CHEBI:15378"/>
        <dbReference type="ChEBI" id="CHEBI:25646"/>
        <dbReference type="ChEBI" id="CHEBI:57287"/>
        <dbReference type="ChEBI" id="CHEBI:57386"/>
    </reaction>
    <physiologicalReaction direction="left-to-right" evidence="25">
        <dbReference type="Rhea" id="RHEA:30144"/>
    </physiologicalReaction>
</comment>
<evidence type="ECO:0000256" key="37">
    <source>
        <dbReference type="PROSITE-ProRule" id="PRU00782"/>
    </source>
</evidence>
<keyword evidence="14" id="KW-0112">Calmodulin-binding</keyword>
<keyword evidence="12 37" id="KW-0547">Nucleotide-binding</keyword>
<dbReference type="Gene3D" id="1.20.120.720">
    <property type="entry name" value="Myosin VI head, motor domain, U50 subdomain"/>
    <property type="match status" value="1"/>
</dbReference>
<feature type="region of interest" description="Disordered" evidence="39">
    <location>
        <begin position="456"/>
        <end position="487"/>
    </location>
</feature>
<feature type="region of interest" description="Disordered" evidence="39">
    <location>
        <begin position="930"/>
        <end position="963"/>
    </location>
</feature>
<dbReference type="GO" id="GO:0003988">
    <property type="term" value="F:acetyl-CoA C-acyltransferase activity"/>
    <property type="evidence" value="ECO:0007669"/>
    <property type="project" value="UniProtKB-EC"/>
</dbReference>
<evidence type="ECO:0000256" key="22">
    <source>
        <dbReference type="ARBA" id="ARBA00023315"/>
    </source>
</evidence>
<evidence type="ECO:0000256" key="1">
    <source>
        <dbReference type="ARBA" id="ARBA00000295"/>
    </source>
</evidence>
<evidence type="ECO:0000256" key="33">
    <source>
        <dbReference type="ARBA" id="ARBA00052880"/>
    </source>
</evidence>
<evidence type="ECO:0000256" key="2">
    <source>
        <dbReference type="ARBA" id="ARBA00004496"/>
    </source>
</evidence>
<dbReference type="InterPro" id="IPR036961">
    <property type="entry name" value="Kinesin_motor_dom_sf"/>
</dbReference>
<dbReference type="FunCoup" id="G3HQI8">
    <property type="interactions" value="166"/>
</dbReference>
<dbReference type="InParanoid" id="G3HQI8"/>
<dbReference type="InterPro" id="IPR058662">
    <property type="entry name" value="Myo5a/b_dom"/>
</dbReference>
<evidence type="ECO:0000256" key="23">
    <source>
        <dbReference type="ARBA" id="ARBA00024073"/>
    </source>
</evidence>
<dbReference type="Gene3D" id="1.20.5.190">
    <property type="match status" value="3"/>
</dbReference>
<dbReference type="Pfam" id="PF25966">
    <property type="entry name" value="Myo5a"/>
    <property type="match status" value="1"/>
</dbReference>
<dbReference type="InterPro" id="IPR002155">
    <property type="entry name" value="Thiolase"/>
</dbReference>
<feature type="domain" description="Myosin motor" evidence="41">
    <location>
        <begin position="1"/>
        <end position="619"/>
    </location>
</feature>
<dbReference type="Pfam" id="PF00612">
    <property type="entry name" value="IQ"/>
    <property type="match status" value="6"/>
</dbReference>
<dbReference type="GO" id="GO:0016459">
    <property type="term" value="C:myosin complex"/>
    <property type="evidence" value="ECO:0007669"/>
    <property type="project" value="UniProtKB-KW"/>
</dbReference>
<comment type="function">
    <text evidence="34">May be involved in vesicular trafficking via its association with the CART complex. The CART complex is necessary for efficient transferrin receptor recycling but not for EGFR degradation. Required in a complex with RAB11A and RAB11FIP2 for the transport of NPC1L1 to the plasma membrane. Together with RAB11A participates in CFTR trafficking to the plasma membrane and TF (transferrin) recycling in nonpolarized cells. Together with RAB11A and RAB8A participates in epithelial cell polarization. Together with RAB25 regulates transcytosis. Required for proper localization of bile salt export pump ABCB11 at the apical/canalicular plasma membrane of hepatocytes.</text>
</comment>
<dbReference type="CDD" id="cd01380">
    <property type="entry name" value="MYSc_Myo5"/>
    <property type="match status" value="1"/>
</dbReference>
<evidence type="ECO:0000256" key="29">
    <source>
        <dbReference type="ARBA" id="ARBA00048180"/>
    </source>
</evidence>
<dbReference type="Pfam" id="PF01843">
    <property type="entry name" value="DIL"/>
    <property type="match status" value="1"/>
</dbReference>
<dbReference type="PROSITE" id="PS50096">
    <property type="entry name" value="IQ"/>
    <property type="match status" value="5"/>
</dbReference>
<dbReference type="Proteomes" id="UP000001075">
    <property type="component" value="Unassembled WGS sequence"/>
</dbReference>
<evidence type="ECO:0000256" key="9">
    <source>
        <dbReference type="ARBA" id="ARBA00022553"/>
    </source>
</evidence>
<dbReference type="PANTHER" id="PTHR13140">
    <property type="entry name" value="MYOSIN"/>
    <property type="match status" value="1"/>
</dbReference>
<comment type="catalytic activity">
    <reaction evidence="32">
        <text>propanoyl-CoA + H2O = propanoate + CoA + H(+)</text>
        <dbReference type="Rhea" id="RHEA:40103"/>
        <dbReference type="ChEBI" id="CHEBI:15377"/>
        <dbReference type="ChEBI" id="CHEBI:15378"/>
        <dbReference type="ChEBI" id="CHEBI:17272"/>
        <dbReference type="ChEBI" id="CHEBI:57287"/>
        <dbReference type="ChEBI" id="CHEBI:57392"/>
    </reaction>
    <physiologicalReaction direction="left-to-right" evidence="32">
        <dbReference type="Rhea" id="RHEA:40104"/>
    </physiologicalReaction>
</comment>
<keyword evidence="17" id="KW-0007">Acetylation</keyword>
<dbReference type="GO" id="GO:0007015">
    <property type="term" value="P:actin filament organization"/>
    <property type="evidence" value="ECO:0007669"/>
    <property type="project" value="TreeGrafter"/>
</dbReference>
<evidence type="ECO:0000256" key="8">
    <source>
        <dbReference type="ARBA" id="ARBA00022490"/>
    </source>
</evidence>
<dbReference type="PROSITE" id="PS51456">
    <property type="entry name" value="MYOSIN_MOTOR"/>
    <property type="match status" value="1"/>
</dbReference>
<dbReference type="FunFam" id="3.40.47.10:FF:000010">
    <property type="entry name" value="Acetyl-CoA acetyltransferase (Thiolase)"/>
    <property type="match status" value="1"/>
</dbReference>
<evidence type="ECO:0000256" key="31">
    <source>
        <dbReference type="ARBA" id="ARBA00051285"/>
    </source>
</evidence>
<organism evidence="42 43">
    <name type="scientific">Cricetulus griseus</name>
    <name type="common">Chinese hamster</name>
    <name type="synonym">Cricetulus barabensis griseus</name>
    <dbReference type="NCBI Taxonomy" id="10029"/>
    <lineage>
        <taxon>Eukaryota</taxon>
        <taxon>Metazoa</taxon>
        <taxon>Chordata</taxon>
        <taxon>Craniata</taxon>
        <taxon>Vertebrata</taxon>
        <taxon>Euteleostomi</taxon>
        <taxon>Mammalia</taxon>
        <taxon>Eutheria</taxon>
        <taxon>Euarchontoglires</taxon>
        <taxon>Glires</taxon>
        <taxon>Rodentia</taxon>
        <taxon>Myomorpha</taxon>
        <taxon>Muroidea</taxon>
        <taxon>Cricetidae</taxon>
        <taxon>Cricetinae</taxon>
        <taxon>Cricetulus</taxon>
    </lineage>
</organism>
<feature type="coiled-coil region" evidence="38">
    <location>
        <begin position="778"/>
        <end position="805"/>
    </location>
</feature>
<feature type="coiled-coil region" evidence="38">
    <location>
        <begin position="986"/>
        <end position="1103"/>
    </location>
</feature>
<evidence type="ECO:0000256" key="7">
    <source>
        <dbReference type="ARBA" id="ARBA00022448"/>
    </source>
</evidence>
<dbReference type="GO" id="GO:0031410">
    <property type="term" value="C:cytoplasmic vesicle"/>
    <property type="evidence" value="ECO:0007669"/>
    <property type="project" value="UniProtKB-ARBA"/>
</dbReference>
<keyword evidence="18 38" id="KW-0175">Coiled coil</keyword>
<dbReference type="Pfam" id="PF00063">
    <property type="entry name" value="Myosin_head"/>
    <property type="match status" value="1"/>
</dbReference>
<evidence type="ECO:0000313" key="43">
    <source>
        <dbReference type="Proteomes" id="UP000001075"/>
    </source>
</evidence>
<dbReference type="GO" id="GO:0005516">
    <property type="term" value="F:calmodulin binding"/>
    <property type="evidence" value="ECO:0007669"/>
    <property type="project" value="UniProtKB-KW"/>
</dbReference>
<feature type="region of interest" description="Actin-binding" evidence="37">
    <location>
        <begin position="499"/>
        <end position="521"/>
    </location>
</feature>
<keyword evidence="22" id="KW-0012">Acyltransferase</keyword>
<dbReference type="InterPro" id="IPR020615">
    <property type="entry name" value="Thiolase_acyl_enz_int_AS"/>
</dbReference>
<dbReference type="GO" id="GO:0051015">
    <property type="term" value="F:actin filament binding"/>
    <property type="evidence" value="ECO:0007669"/>
    <property type="project" value="TreeGrafter"/>
</dbReference>
<evidence type="ECO:0000256" key="26">
    <source>
        <dbReference type="ARBA" id="ARBA00047734"/>
    </source>
</evidence>
<keyword evidence="15" id="KW-0653">Protein transport</keyword>
<feature type="coiled-coil region" evidence="38">
    <location>
        <begin position="1157"/>
        <end position="1253"/>
    </location>
</feature>
<feature type="compositionally biased region" description="Polar residues" evidence="39">
    <location>
        <begin position="458"/>
        <end position="475"/>
    </location>
</feature>
<dbReference type="EMBL" id="JH000614">
    <property type="protein sequence ID" value="EGW05870.1"/>
    <property type="molecule type" value="Genomic_DNA"/>
</dbReference>
<evidence type="ECO:0000259" key="41">
    <source>
        <dbReference type="PROSITE" id="PS51456"/>
    </source>
</evidence>
<dbReference type="InterPro" id="IPR020616">
    <property type="entry name" value="Thiolase_N"/>
</dbReference>
<dbReference type="GO" id="GO:0043025">
    <property type="term" value="C:neuronal cell body"/>
    <property type="evidence" value="ECO:0007669"/>
    <property type="project" value="UniProtKB-ARBA"/>
</dbReference>
<dbReference type="GO" id="GO:0000146">
    <property type="term" value="F:microfilament motor activity"/>
    <property type="evidence" value="ECO:0007669"/>
    <property type="project" value="TreeGrafter"/>
</dbReference>
<evidence type="ECO:0000256" key="16">
    <source>
        <dbReference type="ARBA" id="ARBA00022946"/>
    </source>
</evidence>
<evidence type="ECO:0000256" key="27">
    <source>
        <dbReference type="ARBA" id="ARBA00047969"/>
    </source>
</evidence>
<dbReference type="STRING" id="10029.G3HQI8"/>
<dbReference type="InterPro" id="IPR001609">
    <property type="entry name" value="Myosin_head_motor_dom-like"/>
</dbReference>
<name>G3HQI8_CRIGR</name>
<evidence type="ECO:0000256" key="24">
    <source>
        <dbReference type="ARBA" id="ARBA00038848"/>
    </source>
</evidence>
<dbReference type="InterPro" id="IPR020617">
    <property type="entry name" value="Thiolase_C"/>
</dbReference>
<comment type="catalytic activity">
    <reaction evidence="31">
        <text>an acyl-CoA + acetyl-CoA = a 3-oxoacyl-CoA + CoA</text>
        <dbReference type="Rhea" id="RHEA:21564"/>
        <dbReference type="ChEBI" id="CHEBI:57287"/>
        <dbReference type="ChEBI" id="CHEBI:57288"/>
        <dbReference type="ChEBI" id="CHEBI:58342"/>
        <dbReference type="ChEBI" id="CHEBI:90726"/>
        <dbReference type="EC" id="2.3.1.16"/>
    </reaction>
    <physiologicalReaction direction="left-to-right" evidence="31">
        <dbReference type="Rhea" id="RHEA:21565"/>
    </physiologicalReaction>
    <physiologicalReaction direction="right-to-left" evidence="31">
        <dbReference type="Rhea" id="RHEA:21566"/>
    </physiologicalReaction>
</comment>
<dbReference type="CDD" id="cd00751">
    <property type="entry name" value="thiolase"/>
    <property type="match status" value="1"/>
</dbReference>
<evidence type="ECO:0000256" key="3">
    <source>
        <dbReference type="ARBA" id="ARBA00005189"/>
    </source>
</evidence>
<dbReference type="Pfam" id="PF02803">
    <property type="entry name" value="Thiolase_C"/>
    <property type="match status" value="1"/>
</dbReference>
<evidence type="ECO:0000256" key="6">
    <source>
        <dbReference type="ARBA" id="ARBA00011920"/>
    </source>
</evidence>
<comment type="catalytic activity">
    <reaction evidence="26">
        <text>hexadecanoyl-CoA + H2O = hexadecanoate + CoA + H(+)</text>
        <dbReference type="Rhea" id="RHEA:16645"/>
        <dbReference type="ChEBI" id="CHEBI:7896"/>
        <dbReference type="ChEBI" id="CHEBI:15377"/>
        <dbReference type="ChEBI" id="CHEBI:15378"/>
        <dbReference type="ChEBI" id="CHEBI:57287"/>
        <dbReference type="ChEBI" id="CHEBI:57379"/>
        <dbReference type="EC" id="3.1.2.2"/>
    </reaction>
    <physiologicalReaction direction="left-to-right" evidence="26">
        <dbReference type="Rhea" id="RHEA:16646"/>
    </physiologicalReaction>
</comment>
<comment type="catalytic activity">
    <reaction evidence="28">
        <text>dodecanoyl-CoA + H2O = dodecanoate + CoA + H(+)</text>
        <dbReference type="Rhea" id="RHEA:30135"/>
        <dbReference type="ChEBI" id="CHEBI:15377"/>
        <dbReference type="ChEBI" id="CHEBI:15378"/>
        <dbReference type="ChEBI" id="CHEBI:18262"/>
        <dbReference type="ChEBI" id="CHEBI:57287"/>
        <dbReference type="ChEBI" id="CHEBI:57375"/>
    </reaction>
    <physiologicalReaction direction="left-to-right" evidence="28">
        <dbReference type="Rhea" id="RHEA:30136"/>
    </physiologicalReaction>
</comment>
<sequence length="2009" mass="229280">MSDLSSFSFRDEKNQSIIVSGESGAGKTVSAKYAMRYFATVGGSASDTNIEEKVLASSPIMEAIGNAKTTRNDNSSRFGKFIEIGFDKKYHIIGANMRTYLLEKSRVVFQAEDERNYHIFYQLCAAASLPEFKELALTCAEDFFYTSHGGNTAIEGVDDAEDFEKTRQALTLLGVRESHQISIFKIIASILHLGSVEIQSERDGDSCSIPPQDEHLSNFCRLIGLESSQMEHWLCHRKLVTTSETYIKTMSLQQVVNARNALAKHIYAQLFSWIVEHINKALHSSLKQHSFIGVLDIYGFETFEINSFEQFCINYANEKLQQQFNSHVFKLEQEEYMKEQIPWTLIDFYDNQPCIDLIEAKLGILDLLDEECKVPKGTDQNWAQKLYERHSNCQHFQKPRMSNTAFIVIHFADKVEYLSDGFLEKNRDTVYEEQINILKASKFPLVADLFQDDKDSVPATNTAKNRSSSKINVRSSRPPMKVSNKEHKKSVGFQFRTSLNLLMETLNATTPHYVRCIKPNDEKLPFHFDPKRAVQQLRACGVLETIRISAAGYPSRWTYHDFFIRYRVLMKRELANTDKKSICKSVLESLIKDPDKFQFGRTKIFFRAGQVTYLEKLRADKFREATVMIQKTVRGWLQKVKYRRLKAATLTLQRFYRGHLARRLAEHLRRTRAAIVFQKYYRMQRAHLAYQRVRRAVVIIQSFTRAMFVRRNYCQLLKEHKATIIQKYARGWMARRHFQQQRDAAIVIQCAFRRLKAKQELKALKIEARSAEHFTCLNVGMENKVVQLQRKIDDQNKEFKTLSEQLSAVTSTHAMEVEKLKRRLAHYQQNQEADTSLQLQEEVQSLRTELQRAQSERKRVADLEHENALLKDEKEYLNNQILRQSKAESSQSSVEENLLMKKELEEERSRYQNLVKEYSLLEQRYENLRDEQQTPGHRKNPSNQSSLESDSNYPSISTSEIGDTEDALQQVEEIGVEKAAMDMTVFLKLQKRVRELEQERKKLQVQLEKEQQDSKKVQVEQQSNGIDVDQDADLAYNSLKRQELESENKKLKNDLNELRKAVADQAMQDNSSHSSPDSYSLFLNQLKLANEELEVRKEEVLILRTQIMNTDQRRLSGKHMEPNINARTSWPNSEKHVDQEDAIEAYHGVCQTNRLLEAQLQAQSLEHEEEVERLKAQVETLKEEMDKQQQTFCQTLLLSPEAQLEFGVQQEISRLTNENLDFKELVEKLEKNERKLKKQLKIYMKKAQDLEAAQALAQSDRRHHELTRQVTVQRKEKDFQGMLEYHKEDEALLIRNLVTDLKPQMLSGTVPCLPAYILYMCIRHADYTNDDLKKHNDDFEMTSFWLSNTCRFLHCLKQYSGDEGFMKQNTPKQNEHCLKNFDLTEYRQVLSDLSIQIYQQLIKIAEGLLQPMIVSAMLENESIQALSGVRPTGYRKRSSSMVDGENSYCLEAIIRQMNSFHTVMCDQGLDPEIILQVFKQLFYMINAVTLNNLLLRKDACSWSTGMQLRYNISQLEEWLRGKNLHQSGAVQTMAPLIQAAQLLQLKKKTQEDAEAICSLCTALSTQQIVKILNLYTPLNEFEERVTVSFIRTIQELLLLWTLNQTPNPNTFWLRYQPGVFIVAAKRTPFGAYGGLLKDFSATDLTEFAARAALAAGKVPPETIDSVIVGNVMQSSSDAAYLARHVGLRVGVPKEIGALTLNRLCGSGFQSIVSGCQEICVKDAEVVLCGGTESMSQAPYCVRNVRFGTKFGLDLKLEDTLWAGLTDQHVKLPMGMTAENLAAKYNISREDCDRYALQSQQRWKAANDAGYFNEEMVPIEVKTKKGKQMMQVDEHARPQTTLEQLQKLPPVFKKEGTVTAGNASGVSDGAGAVIIASEDAVKKHNFTPLARVVSYFVSGCDPSIMGIGPVPAINGALKKAGLSLKDMDLVDVNEAFAPQYLAVQKGLDLDPSKSNVNGGAIALGNPLGGSGSRITAHLVHELRRRGGKYAVGSACIGGGPGFLLIIQNTA</sequence>
<keyword evidence="7" id="KW-0813">Transport</keyword>
<feature type="domain" description="Dilute" evidence="40">
    <location>
        <begin position="1299"/>
        <end position="1599"/>
    </location>
</feature>
<reference evidence="43" key="1">
    <citation type="journal article" date="2011" name="Nat. Biotechnol.">
        <title>The genomic sequence of the Chinese hamster ovary (CHO)-K1 cell line.</title>
        <authorList>
            <person name="Xu X."/>
            <person name="Nagarajan H."/>
            <person name="Lewis N.E."/>
            <person name="Pan S."/>
            <person name="Cai Z."/>
            <person name="Liu X."/>
            <person name="Chen W."/>
            <person name="Xie M."/>
            <person name="Wang W."/>
            <person name="Hammond S."/>
            <person name="Andersen M.R."/>
            <person name="Neff N."/>
            <person name="Passarelli B."/>
            <person name="Koh W."/>
            <person name="Fan H.C."/>
            <person name="Wang J."/>
            <person name="Gui Y."/>
            <person name="Lee K.H."/>
            <person name="Betenbaugh M.J."/>
            <person name="Quake S.R."/>
            <person name="Famili I."/>
            <person name="Palsson B.O."/>
            <person name="Wang J."/>
        </authorList>
    </citation>
    <scope>NUCLEOTIDE SEQUENCE [LARGE SCALE GENOMIC DNA]</scope>
    <source>
        <strain evidence="43">CHO K1 cell line</strain>
    </source>
</reference>
<dbReference type="FunFam" id="1.10.10.820:FF:000001">
    <property type="entry name" value="Myosin heavy chain"/>
    <property type="match status" value="1"/>
</dbReference>
<keyword evidence="10" id="KW-0808">Transferase</keyword>
<comment type="subunit">
    <text evidence="35">Component of the CART complex, at least composed of ACTN4, HGS/HRS, MYO5B and TRIM3. Interacts with RAB11FIP2. Interacts with RAB11A and RAB8A. Found in a complex with CFTR and RAB11A. Interacts with NPC1L1. Interacts with LIMA1.</text>
</comment>
<dbReference type="EC" id="3.1.2.1" evidence="6"/>
<dbReference type="FunFam" id="1.20.58.530:FF:000002">
    <property type="entry name" value="Class V myosin"/>
    <property type="match status" value="1"/>
</dbReference>
<accession>G3HQI8</accession>
<dbReference type="GO" id="GO:0005524">
    <property type="term" value="F:ATP binding"/>
    <property type="evidence" value="ECO:0007669"/>
    <property type="project" value="UniProtKB-UniRule"/>
</dbReference>
<keyword evidence="9" id="KW-0597">Phosphoprotein</keyword>
<feature type="binding site" evidence="37">
    <location>
        <begin position="21"/>
        <end position="28"/>
    </location>
    <ligand>
        <name>ATP</name>
        <dbReference type="ChEBI" id="CHEBI:30616"/>
    </ligand>
</feature>
<dbReference type="SUPFAM" id="SSF53901">
    <property type="entry name" value="Thiolase-like"/>
    <property type="match status" value="2"/>
</dbReference>
<evidence type="ECO:0000256" key="11">
    <source>
        <dbReference type="ARBA" id="ARBA00022737"/>
    </source>
</evidence>
<evidence type="ECO:0000256" key="30">
    <source>
        <dbReference type="ARBA" id="ARBA00050199"/>
    </source>
</evidence>
<proteinExistence type="inferred from homology"/>
<dbReference type="eggNOG" id="KOG0160">
    <property type="taxonomic scope" value="Eukaryota"/>
</dbReference>
<evidence type="ECO:0000256" key="19">
    <source>
        <dbReference type="ARBA" id="ARBA00023123"/>
    </source>
</evidence>
<comment type="similarity">
    <text evidence="5">Belongs to the thiolase-like superfamily. Thiolase family.</text>
</comment>
<evidence type="ECO:0000256" key="38">
    <source>
        <dbReference type="SAM" id="Coils"/>
    </source>
</evidence>
<dbReference type="PRINTS" id="PR00193">
    <property type="entry name" value="MYOSINHEAVY"/>
</dbReference>
<comment type="catalytic activity">
    <reaction evidence="29">
        <text>tetradecanoyl-CoA + H2O = tetradecanoate + CoA + H(+)</text>
        <dbReference type="Rhea" id="RHEA:40119"/>
        <dbReference type="ChEBI" id="CHEBI:15377"/>
        <dbReference type="ChEBI" id="CHEBI:15378"/>
        <dbReference type="ChEBI" id="CHEBI:30807"/>
        <dbReference type="ChEBI" id="CHEBI:57287"/>
        <dbReference type="ChEBI" id="CHEBI:57385"/>
    </reaction>
    <physiologicalReaction direction="left-to-right" evidence="29">
        <dbReference type="Rhea" id="RHEA:40120"/>
    </physiologicalReaction>
</comment>
<dbReference type="GO" id="GO:0016020">
    <property type="term" value="C:membrane"/>
    <property type="evidence" value="ECO:0007669"/>
    <property type="project" value="TreeGrafter"/>
</dbReference>
<protein>
    <recommendedName>
        <fullName evidence="36">Unconventional myosin-Vb</fullName>
        <ecNumber evidence="23">2.3.1.16</ecNumber>
        <ecNumber evidence="6">3.1.2.1</ecNumber>
        <ecNumber evidence="24">3.1.2.2</ecNumber>
    </recommendedName>
</protein>
<feature type="compositionally biased region" description="Polar residues" evidence="39">
    <location>
        <begin position="941"/>
        <end position="961"/>
    </location>
</feature>
<dbReference type="PROSITE" id="PS51126">
    <property type="entry name" value="DILUTE"/>
    <property type="match status" value="1"/>
</dbReference>
<dbReference type="InterPro" id="IPR027417">
    <property type="entry name" value="P-loop_NTPase"/>
</dbReference>
<evidence type="ECO:0000256" key="4">
    <source>
        <dbReference type="ARBA" id="ARBA00008314"/>
    </source>
</evidence>
<dbReference type="SMART" id="SM00242">
    <property type="entry name" value="MYSc"/>
    <property type="match status" value="1"/>
</dbReference>
<keyword evidence="19 37" id="KW-0518">Myosin</keyword>
<evidence type="ECO:0000256" key="28">
    <source>
        <dbReference type="ARBA" id="ARBA00048074"/>
    </source>
</evidence>
<evidence type="ECO:0000256" key="35">
    <source>
        <dbReference type="ARBA" id="ARBA00065467"/>
    </source>
</evidence>
<keyword evidence="13 37" id="KW-0067">ATP-binding</keyword>
<dbReference type="Gene3D" id="1.20.58.530">
    <property type="match status" value="1"/>
</dbReference>
<gene>
    <name evidence="42" type="ORF">I79_013090</name>
</gene>
<evidence type="ECO:0000313" key="42">
    <source>
        <dbReference type="EMBL" id="EGW05870.1"/>
    </source>
</evidence>
<keyword evidence="16" id="KW-0809">Transit peptide</keyword>
<comment type="catalytic activity">
    <reaction evidence="30">
        <text>hexanoyl-CoA + H2O = hexanoate + CoA + H(+)</text>
        <dbReference type="Rhea" id="RHEA:40115"/>
        <dbReference type="ChEBI" id="CHEBI:15377"/>
        <dbReference type="ChEBI" id="CHEBI:15378"/>
        <dbReference type="ChEBI" id="CHEBI:17120"/>
        <dbReference type="ChEBI" id="CHEBI:57287"/>
        <dbReference type="ChEBI" id="CHEBI:62620"/>
    </reaction>
    <physiologicalReaction direction="left-to-right" evidence="30">
        <dbReference type="Rhea" id="RHEA:40116"/>
    </physiologicalReaction>
</comment>
<evidence type="ECO:0000259" key="40">
    <source>
        <dbReference type="PROSITE" id="PS51126"/>
    </source>
</evidence>
<keyword evidence="11" id="KW-0677">Repeat</keyword>
<dbReference type="InterPro" id="IPR000048">
    <property type="entry name" value="IQ_motif_EF-hand-BS"/>
</dbReference>
<comment type="catalytic activity">
    <reaction evidence="1">
        <text>butanoyl-CoA + H2O = butanoate + CoA + H(+)</text>
        <dbReference type="Rhea" id="RHEA:40111"/>
        <dbReference type="ChEBI" id="CHEBI:15377"/>
        <dbReference type="ChEBI" id="CHEBI:15378"/>
        <dbReference type="ChEBI" id="CHEBI:17968"/>
        <dbReference type="ChEBI" id="CHEBI:57287"/>
        <dbReference type="ChEBI" id="CHEBI:57371"/>
    </reaction>
    <physiologicalReaction direction="left-to-right" evidence="1">
        <dbReference type="Rhea" id="RHEA:40112"/>
    </physiologicalReaction>
</comment>
<dbReference type="SMART" id="SM01132">
    <property type="entry name" value="DIL"/>
    <property type="match status" value="1"/>
</dbReference>
<dbReference type="EC" id="2.3.1.16" evidence="23"/>
<evidence type="ECO:0000256" key="21">
    <source>
        <dbReference type="ARBA" id="ARBA00023203"/>
    </source>
</evidence>
<keyword evidence="21 37" id="KW-0009">Actin-binding</keyword>
<evidence type="ECO:0000256" key="10">
    <source>
        <dbReference type="ARBA" id="ARBA00022679"/>
    </source>
</evidence>
<comment type="similarity">
    <text evidence="4 37">Belongs to the TRAFAC class myosin-kinesin ATPase superfamily. Myosin family.</text>
</comment>
<comment type="pathway">
    <text evidence="3">Lipid metabolism.</text>
</comment>
<comment type="catalytic activity">
    <reaction evidence="33">
        <text>acetyl-CoA + H2O = acetate + CoA + H(+)</text>
        <dbReference type="Rhea" id="RHEA:20289"/>
        <dbReference type="ChEBI" id="CHEBI:15377"/>
        <dbReference type="ChEBI" id="CHEBI:15378"/>
        <dbReference type="ChEBI" id="CHEBI:30089"/>
        <dbReference type="ChEBI" id="CHEBI:57287"/>
        <dbReference type="ChEBI" id="CHEBI:57288"/>
        <dbReference type="EC" id="3.1.2.1"/>
    </reaction>
    <physiologicalReaction direction="left-to-right" evidence="33">
        <dbReference type="Rhea" id="RHEA:20290"/>
    </physiologicalReaction>
</comment>
<dbReference type="SMART" id="SM00015">
    <property type="entry name" value="IQ"/>
    <property type="match status" value="6"/>
</dbReference>
<keyword evidence="8" id="KW-0963">Cytoplasm</keyword>
<dbReference type="InterPro" id="IPR036103">
    <property type="entry name" value="MYSc_Myo5"/>
</dbReference>
<dbReference type="InterPro" id="IPR016039">
    <property type="entry name" value="Thiolase-like"/>
</dbReference>
<comment type="catalytic activity">
    <reaction evidence="27">
        <text>decanoyl-CoA + H2O = decanoate + CoA + H(+)</text>
        <dbReference type="Rhea" id="RHEA:40059"/>
        <dbReference type="ChEBI" id="CHEBI:15377"/>
        <dbReference type="ChEBI" id="CHEBI:15378"/>
        <dbReference type="ChEBI" id="CHEBI:27689"/>
        <dbReference type="ChEBI" id="CHEBI:57287"/>
        <dbReference type="ChEBI" id="CHEBI:61430"/>
    </reaction>
    <physiologicalReaction direction="left-to-right" evidence="27">
        <dbReference type="Rhea" id="RHEA:40060"/>
    </physiologicalReaction>
</comment>
<evidence type="ECO:0000256" key="34">
    <source>
        <dbReference type="ARBA" id="ARBA00058661"/>
    </source>
</evidence>
<comment type="subcellular location">
    <subcellularLocation>
        <location evidence="2">Cytoplasm</location>
    </subcellularLocation>
</comment>
<evidence type="ECO:0000256" key="12">
    <source>
        <dbReference type="ARBA" id="ARBA00022741"/>
    </source>
</evidence>